<dbReference type="InterPro" id="IPR007110">
    <property type="entry name" value="Ig-like_dom"/>
</dbReference>
<feature type="compositionally biased region" description="Gly residues" evidence="3">
    <location>
        <begin position="1133"/>
        <end position="1142"/>
    </location>
</feature>
<dbReference type="PROSITE" id="PS50009">
    <property type="entry name" value="RASGEF_CAT"/>
    <property type="match status" value="1"/>
</dbReference>
<dbReference type="Pfam" id="PF00788">
    <property type="entry name" value="RA"/>
    <property type="match status" value="1"/>
</dbReference>
<dbReference type="SMART" id="SM00147">
    <property type="entry name" value="RasGEF"/>
    <property type="match status" value="1"/>
</dbReference>
<dbReference type="InterPro" id="IPR008937">
    <property type="entry name" value="Ras-like_GEF"/>
</dbReference>
<gene>
    <name evidence="8" type="ORF">E5288_WYG011241</name>
</gene>
<feature type="region of interest" description="Disordered" evidence="3">
    <location>
        <begin position="1132"/>
        <end position="1162"/>
    </location>
</feature>
<feature type="compositionally biased region" description="Gly residues" evidence="3">
    <location>
        <begin position="1053"/>
        <end position="1069"/>
    </location>
</feature>
<dbReference type="SUPFAM" id="SSF48726">
    <property type="entry name" value="Immunoglobulin"/>
    <property type="match status" value="1"/>
</dbReference>
<feature type="region of interest" description="Disordered" evidence="3">
    <location>
        <begin position="967"/>
        <end position="987"/>
    </location>
</feature>
<evidence type="ECO:0000259" key="7">
    <source>
        <dbReference type="PROSITE" id="PS50835"/>
    </source>
</evidence>
<dbReference type="Pfam" id="PF07654">
    <property type="entry name" value="C1-set"/>
    <property type="match status" value="1"/>
</dbReference>
<dbReference type="SUPFAM" id="SSF54236">
    <property type="entry name" value="Ubiquitin-like"/>
    <property type="match status" value="1"/>
</dbReference>
<dbReference type="InterPro" id="IPR000651">
    <property type="entry name" value="Ras-like_Gua-exchang_fac_N"/>
</dbReference>
<dbReference type="PROSITE" id="PS00720">
    <property type="entry name" value="RASGEF"/>
    <property type="match status" value="1"/>
</dbReference>
<dbReference type="InterPro" id="IPR023578">
    <property type="entry name" value="Ras_GEF_dom_sf"/>
</dbReference>
<dbReference type="InterPro" id="IPR003597">
    <property type="entry name" value="Ig_C1-set"/>
</dbReference>
<dbReference type="Proteomes" id="UP000322234">
    <property type="component" value="Unassembled WGS sequence"/>
</dbReference>
<dbReference type="PROSITE" id="PS50200">
    <property type="entry name" value="RA"/>
    <property type="match status" value="1"/>
</dbReference>
<dbReference type="PROSITE" id="PS00290">
    <property type="entry name" value="IG_MHC"/>
    <property type="match status" value="1"/>
</dbReference>
<dbReference type="CDD" id="cd00155">
    <property type="entry name" value="RasGEF"/>
    <property type="match status" value="1"/>
</dbReference>
<dbReference type="Gene3D" id="2.60.40.10">
    <property type="entry name" value="Immunoglobulins"/>
    <property type="match status" value="3"/>
</dbReference>
<protein>
    <recommendedName>
        <fullName evidence="10">Ral guanine nucleotide dissociation stimulator-like 2</fullName>
    </recommendedName>
</protein>
<feature type="domain" description="Ig-like" evidence="7">
    <location>
        <begin position="299"/>
        <end position="406"/>
    </location>
</feature>
<evidence type="ECO:0000313" key="9">
    <source>
        <dbReference type="Proteomes" id="UP000322234"/>
    </source>
</evidence>
<dbReference type="SMART" id="SM00229">
    <property type="entry name" value="RasGEFN"/>
    <property type="match status" value="1"/>
</dbReference>
<dbReference type="GO" id="GO:0005085">
    <property type="term" value="F:guanyl-nucleotide exchange factor activity"/>
    <property type="evidence" value="ECO:0007669"/>
    <property type="project" value="UniProtKB-KW"/>
</dbReference>
<name>A0A6B0R6Y0_9CETA</name>
<dbReference type="Pfam" id="PF00618">
    <property type="entry name" value="RasGEF_N"/>
    <property type="match status" value="1"/>
</dbReference>
<evidence type="ECO:0000259" key="4">
    <source>
        <dbReference type="PROSITE" id="PS50009"/>
    </source>
</evidence>
<feature type="compositionally biased region" description="Low complexity" evidence="3">
    <location>
        <begin position="1020"/>
        <end position="1036"/>
    </location>
</feature>
<dbReference type="Pfam" id="PF00617">
    <property type="entry name" value="RasGEF"/>
    <property type="match status" value="1"/>
</dbReference>
<reference evidence="8" key="1">
    <citation type="submission" date="2019-10" db="EMBL/GenBank/DDBJ databases">
        <title>The sequence and de novo assembly of the wild yak genome.</title>
        <authorList>
            <person name="Liu Y."/>
        </authorList>
    </citation>
    <scope>NUCLEOTIDE SEQUENCE [LARGE SCALE GENOMIC DNA]</scope>
    <source>
        <strain evidence="8">WY2019</strain>
    </source>
</reference>
<dbReference type="PRINTS" id="PR01669">
    <property type="entry name" value="TAPASIN"/>
</dbReference>
<feature type="domain" description="N-terminal Ras-GEF" evidence="6">
    <location>
        <begin position="488"/>
        <end position="612"/>
    </location>
</feature>
<dbReference type="EMBL" id="VBQZ03000026">
    <property type="protein sequence ID" value="MXQ85535.1"/>
    <property type="molecule type" value="Genomic_DNA"/>
</dbReference>
<dbReference type="GO" id="GO:0019885">
    <property type="term" value="P:antigen processing and presentation of endogenous peptide antigen via MHC class I"/>
    <property type="evidence" value="ECO:0007669"/>
    <property type="project" value="InterPro"/>
</dbReference>
<keyword evidence="1 2" id="KW-0344">Guanine-nucleotide releasing factor</keyword>
<dbReference type="InterPro" id="IPR008056">
    <property type="entry name" value="Tapasin"/>
</dbReference>
<feature type="region of interest" description="Disordered" evidence="3">
    <location>
        <begin position="1007"/>
        <end position="1069"/>
    </location>
</feature>
<evidence type="ECO:0000259" key="5">
    <source>
        <dbReference type="PROSITE" id="PS50200"/>
    </source>
</evidence>
<evidence type="ECO:0000259" key="6">
    <source>
        <dbReference type="PROSITE" id="PS50212"/>
    </source>
</evidence>
<accession>A0A6B0R6Y0</accession>
<dbReference type="SUPFAM" id="SSF48366">
    <property type="entry name" value="Ras GEF"/>
    <property type="match status" value="1"/>
</dbReference>
<dbReference type="Gene3D" id="1.10.840.10">
    <property type="entry name" value="Ras guanine-nucleotide exchange factors catalytic domain"/>
    <property type="match status" value="1"/>
</dbReference>
<dbReference type="PROSITE" id="PS50212">
    <property type="entry name" value="RASGEF_NTER"/>
    <property type="match status" value="1"/>
</dbReference>
<dbReference type="InterPro" id="IPR003006">
    <property type="entry name" value="Ig/MHC_CS"/>
</dbReference>
<keyword evidence="9" id="KW-1185">Reference proteome</keyword>
<dbReference type="PANTHER" id="PTHR23113:SF350">
    <property type="entry name" value="RAL GUANINE NUCLEOTIDE DISSOCIATION STIMULATOR-LIKE 2 ISOFORM X1"/>
    <property type="match status" value="1"/>
</dbReference>
<evidence type="ECO:0000256" key="1">
    <source>
        <dbReference type="ARBA" id="ARBA00022658"/>
    </source>
</evidence>
<feature type="domain" description="Ras-associating" evidence="5">
    <location>
        <begin position="1074"/>
        <end position="1150"/>
    </location>
</feature>
<dbReference type="InterPro" id="IPR001895">
    <property type="entry name" value="RASGEF_cat_dom"/>
</dbReference>
<sequence length="1162" mass="124898">MGEVGSPEVGAVPSLARLSPGLATAVSARPAVIECWFVEDAGGGKLAKKPAALLLRQGAESPPLRPDLAPERYLKIHDPAGALQAAFRQYPRDAPAPRCEMSLYVPLPASAKWLSGLTPEQSCPRALDGTWLMVSMSSPFLSLSSLLRPQSEPQPEPALITMATAVLTVFTHTPTPRIPMGQDALLDLSFAYVPLTPKAPSLTPGPPPFGLEWRRQHLGKGHLLLAVTPGLNGQVPAAREGAVAFAAWDDDEPWGPWTGNGTFWLPAVRPSQEGTYLATVHLPYLQGQITLELAVLKPPKVALTPAPLVWAAPGEAPPELLCLVSHFYPSHGLEVEWELRGGPEGRLQKAEGQRWLSALRHHSDGSLSLSAHLQLPPVTSEQHGARYACRVHHPSLSALGRSAEVTLQVAGLSGPSLEDGIGLFLSAFLLLGLLKALGWAAAYLTTQNSMEKAPVSVWEEEEDGATFTVTSRQYQPLDSLAPRPPLRSSRKLRAGTLEALVRHLLDARTSGADMTFTAAFLATHRAFTSTPALLGLMVDRLEALESHPADELERTKGVAISVLSTWLASHPEDFGSEVKGQLDRLESFFLRTGYAAGEGIVGGGADLIRNLRSLVDPQTPELPKPLALPGDPPADPTDVLVYLADHLAEQLTLLDAELFLNLVPSQCLGGLWGHRDRPGHSHLCPSVRATVTQFNKVAGAVVSSVLGATSTGEGLGDVTVRPLRPPQRARLLEKWIRVAEECRLLRNFSSVYAVVSALQSSPIHRLRAAWGEATRDSLRVFSSLCQIFSEEDNYSQSRELLLQVRPHSLAFLPSPPTPIPHVTLFCHRQEVKLQPSLEPNSKKSPRSASRGGGVVPYLGTFLKDLVMLDAASKDELENGYINFDKRRKEFAVLSELRRLQNECRGYDLRPDPDIQRWLQGLRPLTEAQSHRVSCEVETPGSSDPPAPRVLRPTLVISQWTEVLGSVGGPTPLVSWDRPSVGAEEVPGTPAPLLTRLAQHMKWPSVSSLDSALESTPALQSPADPSHLSPPASSPRPSRGHRRSASCGSPLSGGAEGASKGPGCGGGAPGPGTSDCRIIRVQMELGEDGSVYKSILVTSQDKAPSVISRVLKKNNRDSAVASEYELVQLLPGERGQGLGGKADSGGEWRPLVGMLPHPGVVRE</sequence>
<evidence type="ECO:0000256" key="3">
    <source>
        <dbReference type="SAM" id="MobiDB-lite"/>
    </source>
</evidence>
<dbReference type="Gene3D" id="1.20.870.10">
    <property type="entry name" value="Son of sevenless (SoS) protein Chain: S domain 1"/>
    <property type="match status" value="1"/>
</dbReference>
<evidence type="ECO:0008006" key="10">
    <source>
        <dbReference type="Google" id="ProtNLM"/>
    </source>
</evidence>
<dbReference type="GO" id="GO:0007265">
    <property type="term" value="P:Ras protein signal transduction"/>
    <property type="evidence" value="ECO:0007669"/>
    <property type="project" value="TreeGrafter"/>
</dbReference>
<dbReference type="PROSITE" id="PS50835">
    <property type="entry name" value="IG_LIKE"/>
    <property type="match status" value="1"/>
</dbReference>
<dbReference type="InterPro" id="IPR029071">
    <property type="entry name" value="Ubiquitin-like_domsf"/>
</dbReference>
<dbReference type="InterPro" id="IPR036179">
    <property type="entry name" value="Ig-like_dom_sf"/>
</dbReference>
<feature type="compositionally biased region" description="Polar residues" evidence="3">
    <location>
        <begin position="1007"/>
        <end position="1018"/>
    </location>
</feature>
<dbReference type="AlphaFoldDB" id="A0A6B0R6Y0"/>
<organism evidence="8 9">
    <name type="scientific">Bos mutus</name>
    <name type="common">wild yak</name>
    <dbReference type="NCBI Taxonomy" id="72004"/>
    <lineage>
        <taxon>Eukaryota</taxon>
        <taxon>Metazoa</taxon>
        <taxon>Chordata</taxon>
        <taxon>Craniata</taxon>
        <taxon>Vertebrata</taxon>
        <taxon>Euteleostomi</taxon>
        <taxon>Mammalia</taxon>
        <taxon>Eutheria</taxon>
        <taxon>Laurasiatheria</taxon>
        <taxon>Artiodactyla</taxon>
        <taxon>Ruminantia</taxon>
        <taxon>Pecora</taxon>
        <taxon>Bovidae</taxon>
        <taxon>Bovinae</taxon>
        <taxon>Bos</taxon>
    </lineage>
</organism>
<dbReference type="InterPro" id="IPR019804">
    <property type="entry name" value="Ras_G-nucl-exch_fac_CS"/>
</dbReference>
<comment type="caution">
    <text evidence="8">The sequence shown here is derived from an EMBL/GenBank/DDBJ whole genome shotgun (WGS) entry which is preliminary data.</text>
</comment>
<dbReference type="GO" id="GO:0005886">
    <property type="term" value="C:plasma membrane"/>
    <property type="evidence" value="ECO:0007669"/>
    <property type="project" value="TreeGrafter"/>
</dbReference>
<evidence type="ECO:0000256" key="2">
    <source>
        <dbReference type="PROSITE-ProRule" id="PRU00168"/>
    </source>
</evidence>
<dbReference type="InterPro" id="IPR013783">
    <property type="entry name" value="Ig-like_fold"/>
</dbReference>
<dbReference type="CDD" id="cd06224">
    <property type="entry name" value="REM"/>
    <property type="match status" value="1"/>
</dbReference>
<dbReference type="InterPro" id="IPR000159">
    <property type="entry name" value="RA_dom"/>
</dbReference>
<dbReference type="InterPro" id="IPR036964">
    <property type="entry name" value="RASGEF_cat_dom_sf"/>
</dbReference>
<dbReference type="Gene3D" id="3.10.20.90">
    <property type="entry name" value="Phosphatidylinositol 3-kinase Catalytic Subunit, Chain A, domain 1"/>
    <property type="match status" value="1"/>
</dbReference>
<feature type="domain" description="Ras-GEF" evidence="4">
    <location>
        <begin position="643"/>
        <end position="939"/>
    </location>
</feature>
<dbReference type="SMART" id="SM00407">
    <property type="entry name" value="IGc1"/>
    <property type="match status" value="1"/>
</dbReference>
<dbReference type="PANTHER" id="PTHR23113">
    <property type="entry name" value="GUANINE NUCLEOTIDE EXCHANGE FACTOR"/>
    <property type="match status" value="1"/>
</dbReference>
<proteinExistence type="predicted"/>
<evidence type="ECO:0000313" key="8">
    <source>
        <dbReference type="EMBL" id="MXQ85535.1"/>
    </source>
</evidence>